<evidence type="ECO:0000256" key="5">
    <source>
        <dbReference type="ARBA" id="ARBA00022989"/>
    </source>
</evidence>
<keyword evidence="5 7" id="KW-1133">Transmembrane helix</keyword>
<evidence type="ECO:0000256" key="7">
    <source>
        <dbReference type="SAM" id="Phobius"/>
    </source>
</evidence>
<evidence type="ECO:0000259" key="8">
    <source>
        <dbReference type="Pfam" id="PF06808"/>
    </source>
</evidence>
<evidence type="ECO:0000256" key="6">
    <source>
        <dbReference type="ARBA" id="ARBA00023136"/>
    </source>
</evidence>
<organism evidence="9 10">
    <name type="scientific">Ureibacillus manganicus DSM 26584</name>
    <dbReference type="NCBI Taxonomy" id="1384049"/>
    <lineage>
        <taxon>Bacteria</taxon>
        <taxon>Bacillati</taxon>
        <taxon>Bacillota</taxon>
        <taxon>Bacilli</taxon>
        <taxon>Bacillales</taxon>
        <taxon>Caryophanaceae</taxon>
        <taxon>Ureibacillus</taxon>
    </lineage>
</organism>
<gene>
    <name evidence="9" type="ORF">CD29_13485</name>
</gene>
<proteinExistence type="predicted"/>
<feature type="transmembrane region" description="Helical" evidence="7">
    <location>
        <begin position="222"/>
        <end position="247"/>
    </location>
</feature>
<feature type="transmembrane region" description="Helical" evidence="7">
    <location>
        <begin position="180"/>
        <end position="201"/>
    </location>
</feature>
<name>A0A0A3HZ94_9BACL</name>
<keyword evidence="3" id="KW-0997">Cell inner membrane</keyword>
<evidence type="ECO:0000256" key="3">
    <source>
        <dbReference type="ARBA" id="ARBA00022519"/>
    </source>
</evidence>
<dbReference type="InterPro" id="IPR010656">
    <property type="entry name" value="DctM"/>
</dbReference>
<keyword evidence="6 7" id="KW-0472">Membrane</keyword>
<dbReference type="InterPro" id="IPR004681">
    <property type="entry name" value="TRAP_DctM"/>
</dbReference>
<comment type="caution">
    <text evidence="9">The sequence shown here is derived from an EMBL/GenBank/DDBJ whole genome shotgun (WGS) entry which is preliminary data.</text>
</comment>
<dbReference type="AlphaFoldDB" id="A0A0A3HZ94"/>
<keyword evidence="4 7" id="KW-0812">Transmembrane</keyword>
<dbReference type="Pfam" id="PF06808">
    <property type="entry name" value="DctM"/>
    <property type="match status" value="1"/>
</dbReference>
<evidence type="ECO:0000256" key="4">
    <source>
        <dbReference type="ARBA" id="ARBA00022692"/>
    </source>
</evidence>
<evidence type="ECO:0000256" key="1">
    <source>
        <dbReference type="ARBA" id="ARBA00004429"/>
    </source>
</evidence>
<feature type="transmembrane region" description="Helical" evidence="7">
    <location>
        <begin position="141"/>
        <end position="168"/>
    </location>
</feature>
<keyword evidence="2" id="KW-1003">Cell membrane</keyword>
<feature type="transmembrane region" description="Helical" evidence="7">
    <location>
        <begin position="59"/>
        <end position="81"/>
    </location>
</feature>
<dbReference type="EMBL" id="JPVN01000015">
    <property type="protein sequence ID" value="KGR77896.1"/>
    <property type="molecule type" value="Genomic_DNA"/>
</dbReference>
<feature type="transmembrane region" description="Helical" evidence="7">
    <location>
        <begin position="325"/>
        <end position="355"/>
    </location>
</feature>
<accession>A0A0A3HZ94</accession>
<evidence type="ECO:0000313" key="9">
    <source>
        <dbReference type="EMBL" id="KGR77896.1"/>
    </source>
</evidence>
<dbReference type="PANTHER" id="PTHR33362:SF5">
    <property type="entry name" value="C4-DICARBOXYLATE TRAP TRANSPORTER LARGE PERMEASE PROTEIN DCTM"/>
    <property type="match status" value="1"/>
</dbReference>
<dbReference type="PIRSF" id="PIRSF006066">
    <property type="entry name" value="HI0050"/>
    <property type="match status" value="1"/>
</dbReference>
<feature type="transmembrane region" description="Helical" evidence="7">
    <location>
        <begin position="101"/>
        <end position="129"/>
    </location>
</feature>
<feature type="transmembrane region" description="Helical" evidence="7">
    <location>
        <begin position="367"/>
        <end position="392"/>
    </location>
</feature>
<keyword evidence="10" id="KW-1185">Reference proteome</keyword>
<dbReference type="PANTHER" id="PTHR33362">
    <property type="entry name" value="SIALIC ACID TRAP TRANSPORTER PERMEASE PROTEIN SIAT-RELATED"/>
    <property type="match status" value="1"/>
</dbReference>
<feature type="domain" description="TRAP C4-dicarboxylate transport system permease DctM subunit" evidence="8">
    <location>
        <begin position="11"/>
        <end position="428"/>
    </location>
</feature>
<feature type="transmembrane region" description="Helical" evidence="7">
    <location>
        <begin position="253"/>
        <end position="271"/>
    </location>
</feature>
<dbReference type="NCBIfam" id="TIGR00786">
    <property type="entry name" value="dctM"/>
    <property type="match status" value="1"/>
</dbReference>
<dbReference type="Proteomes" id="UP000030416">
    <property type="component" value="Unassembled WGS sequence"/>
</dbReference>
<feature type="transmembrane region" description="Helical" evidence="7">
    <location>
        <begin position="404"/>
        <end position="426"/>
    </location>
</feature>
<evidence type="ECO:0000256" key="2">
    <source>
        <dbReference type="ARBA" id="ARBA00022475"/>
    </source>
</evidence>
<protein>
    <submittedName>
        <fullName evidence="9">Neu5Ac permease</fullName>
    </submittedName>
</protein>
<dbReference type="STRING" id="1384049.CD29_13485"/>
<comment type="subcellular location">
    <subcellularLocation>
        <location evidence="1">Cell inner membrane</location>
        <topology evidence="1">Multi-pass membrane protein</topology>
    </subcellularLocation>
</comment>
<dbReference type="eggNOG" id="COG1593">
    <property type="taxonomic scope" value="Bacteria"/>
</dbReference>
<feature type="transmembrane region" description="Helical" evidence="7">
    <location>
        <begin position="283"/>
        <end position="305"/>
    </location>
</feature>
<dbReference type="GO" id="GO:0022857">
    <property type="term" value="F:transmembrane transporter activity"/>
    <property type="evidence" value="ECO:0007669"/>
    <property type="project" value="TreeGrafter"/>
</dbReference>
<reference evidence="9 10" key="1">
    <citation type="submission" date="2014-02" db="EMBL/GenBank/DDBJ databases">
        <title>Draft genome sequence of Lysinibacillus manganicus DSM 26584T.</title>
        <authorList>
            <person name="Zhang F."/>
            <person name="Wang G."/>
            <person name="Zhang L."/>
        </authorList>
    </citation>
    <scope>NUCLEOTIDE SEQUENCE [LARGE SCALE GENOMIC DNA]</scope>
    <source>
        <strain evidence="9 10">DSM 26584</strain>
    </source>
</reference>
<dbReference type="GO" id="GO:0005886">
    <property type="term" value="C:plasma membrane"/>
    <property type="evidence" value="ECO:0007669"/>
    <property type="project" value="UniProtKB-SubCell"/>
</dbReference>
<sequence>MMENIIILICFILFIYLLLVGHYISSLMFVVGIIGIYLLGGMDLLKGFIQNEPFNSVSVYSLTTIPMYILMAQFIIQAGIIKDLYGLLFRISRGKSGPLGIMTIFLGGLLGGVSGSGTATSAALAQIAVPELRKRGYSPELAGTIAACAGSLSAIIPPSVILILYGVVAQISIGKLFTAALIPGILLMLIFSVITLVYLRVYKKEMKLNNSTQEQFEENVPVSRYIIVTILGVSIAVAIFGGIYLGIFSPTEAGAVGASIAFIMALLLKKVNWSFMQSSLVETVKITVMAMFIVVGASLFGRFVSLSLVPRKIIDLLQPIIDQPVLILILIMVFYFFLFMFMESVAVILMTVPILTPILDVINTDPLWFGITLTIVCTIGMLTPPVGLSVYVVGSVSGIPIERLFRVSTVFAVISTIIIVALLILFPQIVTWLPSQMH</sequence>
<feature type="transmembrane region" description="Helical" evidence="7">
    <location>
        <begin position="6"/>
        <end position="39"/>
    </location>
</feature>
<evidence type="ECO:0000313" key="10">
    <source>
        <dbReference type="Proteomes" id="UP000030416"/>
    </source>
</evidence>